<evidence type="ECO:0000256" key="1">
    <source>
        <dbReference type="ARBA" id="ARBA00023235"/>
    </source>
</evidence>
<evidence type="ECO:0000259" key="2">
    <source>
        <dbReference type="Pfam" id="PF01361"/>
    </source>
</evidence>
<dbReference type="Gene3D" id="3.30.429.10">
    <property type="entry name" value="Macrophage Migration Inhibitory Factor"/>
    <property type="match status" value="1"/>
</dbReference>
<sequence length="69" mass="7435">MPFVRIELFPGRTREQKAAAAKAVTEALVNTLGGMGPQSVYITFWEMQREDCAVGGLLKDEPAAPSKGP</sequence>
<evidence type="ECO:0000313" key="4">
    <source>
        <dbReference type="EMBL" id="MBE1205420.1"/>
    </source>
</evidence>
<dbReference type="Proteomes" id="UP000532373">
    <property type="component" value="Unassembled WGS sequence"/>
</dbReference>
<keyword evidence="6" id="KW-1185">Reference proteome</keyword>
<name>A0A8E1WJT8_9HYPH</name>
<reference evidence="3 5" key="1">
    <citation type="submission" date="2020-08" db="EMBL/GenBank/DDBJ databases">
        <title>Genomic Encyclopedia of Type Strains, Phase IV (KMG-IV): sequencing the most valuable type-strain genomes for metagenomic binning, comparative biology and taxonomic classification.</title>
        <authorList>
            <person name="Goeker M."/>
        </authorList>
    </citation>
    <scope>NUCLEOTIDE SEQUENCE [LARGE SCALE GENOMIC DNA]</scope>
    <source>
        <strain evidence="3 5">DSM 17454</strain>
    </source>
</reference>
<feature type="domain" description="4-oxalocrotonate tautomerase-like" evidence="2">
    <location>
        <begin position="2"/>
        <end position="58"/>
    </location>
</feature>
<dbReference type="RefSeq" id="WP_184770950.1">
    <property type="nucleotide sequence ID" value="NZ_JACHGI010000010.1"/>
</dbReference>
<dbReference type="SUPFAM" id="SSF55331">
    <property type="entry name" value="Tautomerase/MIF"/>
    <property type="match status" value="1"/>
</dbReference>
<dbReference type="Pfam" id="PF01361">
    <property type="entry name" value="Tautomerase"/>
    <property type="match status" value="1"/>
</dbReference>
<comment type="caution">
    <text evidence="3">The sequence shown here is derived from an EMBL/GenBank/DDBJ whole genome shotgun (WGS) entry which is preliminary data.</text>
</comment>
<dbReference type="EMBL" id="JACZEP010000003">
    <property type="protein sequence ID" value="MBE1205420.1"/>
    <property type="molecule type" value="Genomic_DNA"/>
</dbReference>
<organism evidence="3 5">
    <name type="scientific">Aminobacter carboxidus</name>
    <dbReference type="NCBI Taxonomy" id="376165"/>
    <lineage>
        <taxon>Bacteria</taxon>
        <taxon>Pseudomonadati</taxon>
        <taxon>Pseudomonadota</taxon>
        <taxon>Alphaproteobacteria</taxon>
        <taxon>Hyphomicrobiales</taxon>
        <taxon>Phyllobacteriaceae</taxon>
        <taxon>Aminobacter</taxon>
    </lineage>
</organism>
<dbReference type="EMBL" id="JACHGI010000010">
    <property type="protein sequence ID" value="MBB6468432.1"/>
    <property type="molecule type" value="Genomic_DNA"/>
</dbReference>
<dbReference type="GO" id="GO:0016853">
    <property type="term" value="F:isomerase activity"/>
    <property type="evidence" value="ECO:0007669"/>
    <property type="project" value="UniProtKB-KW"/>
</dbReference>
<protein>
    <submittedName>
        <fullName evidence="3">4-oxalocrotonate tautomerase</fullName>
        <ecNumber evidence="3">5.3.2.6</ecNumber>
    </submittedName>
    <submittedName>
        <fullName evidence="4">Tautomerase family protein</fullName>
    </submittedName>
</protein>
<keyword evidence="1 3" id="KW-0413">Isomerase</keyword>
<gene>
    <name evidence="3" type="ORF">HNQ96_004316</name>
    <name evidence="4" type="ORF">IHE39_14055</name>
</gene>
<accession>A0A8E1WJT8</accession>
<evidence type="ECO:0000313" key="5">
    <source>
        <dbReference type="Proteomes" id="UP000532373"/>
    </source>
</evidence>
<evidence type="ECO:0000313" key="3">
    <source>
        <dbReference type="EMBL" id="MBB6468432.1"/>
    </source>
</evidence>
<proteinExistence type="predicted"/>
<dbReference type="EC" id="5.3.2.6" evidence="3"/>
<reference evidence="4 6" key="2">
    <citation type="submission" date="2020-09" db="EMBL/GenBank/DDBJ databases">
        <title>Draft Genome Sequence of Aminobacter carboxidus type strain DSM 1086, a soil Gram-negative carboxydobacterium.</title>
        <authorList>
            <person name="Turrini P."/>
            <person name="Tescari M."/>
            <person name="Artuso I."/>
            <person name="Lugli G.A."/>
            <person name="Frangipani E."/>
            <person name="Ventura M."/>
            <person name="Visca P."/>
        </authorList>
    </citation>
    <scope>NUCLEOTIDE SEQUENCE [LARGE SCALE GENOMIC DNA]</scope>
    <source>
        <strain evidence="4 6">DSM 1086</strain>
    </source>
</reference>
<dbReference type="AlphaFoldDB" id="A0A8E1WJT8"/>
<dbReference type="Proteomes" id="UP000598227">
    <property type="component" value="Unassembled WGS sequence"/>
</dbReference>
<dbReference type="InterPro" id="IPR004370">
    <property type="entry name" value="4-OT-like_dom"/>
</dbReference>
<dbReference type="InterPro" id="IPR014347">
    <property type="entry name" value="Tautomerase/MIF_sf"/>
</dbReference>
<evidence type="ECO:0000313" key="6">
    <source>
        <dbReference type="Proteomes" id="UP000598227"/>
    </source>
</evidence>